<dbReference type="SMART" id="SM00388">
    <property type="entry name" value="HisKA"/>
    <property type="match status" value="1"/>
</dbReference>
<dbReference type="NCBIfam" id="TIGR00229">
    <property type="entry name" value="sensory_box"/>
    <property type="match status" value="1"/>
</dbReference>
<keyword evidence="5" id="KW-0418">Kinase</keyword>
<dbReference type="PROSITE" id="PS50109">
    <property type="entry name" value="HIS_KIN"/>
    <property type="match status" value="1"/>
</dbReference>
<dbReference type="GO" id="GO:0000155">
    <property type="term" value="F:phosphorelay sensor kinase activity"/>
    <property type="evidence" value="ECO:0007669"/>
    <property type="project" value="InterPro"/>
</dbReference>
<dbReference type="SUPFAM" id="SSF47384">
    <property type="entry name" value="Homodimeric domain of signal transducing histidine kinase"/>
    <property type="match status" value="1"/>
</dbReference>
<dbReference type="FunFam" id="3.30.565.10:FF:000006">
    <property type="entry name" value="Sensor histidine kinase WalK"/>
    <property type="match status" value="1"/>
</dbReference>
<comment type="catalytic activity">
    <reaction evidence="1">
        <text>ATP + protein L-histidine = ADP + protein N-phospho-L-histidine.</text>
        <dbReference type="EC" id="2.7.13.3"/>
    </reaction>
</comment>
<protein>
    <recommendedName>
        <fullName evidence="2">histidine kinase</fullName>
        <ecNumber evidence="2">2.7.13.3</ecNumber>
    </recommendedName>
</protein>
<keyword evidence="10" id="KW-1185">Reference proteome</keyword>
<dbReference type="SMART" id="SM00387">
    <property type="entry name" value="HATPase_c"/>
    <property type="match status" value="1"/>
</dbReference>
<dbReference type="SMART" id="SM00091">
    <property type="entry name" value="PAS"/>
    <property type="match status" value="1"/>
</dbReference>
<dbReference type="SUPFAM" id="SSF55874">
    <property type="entry name" value="ATPase domain of HSP90 chaperone/DNA topoisomerase II/histidine kinase"/>
    <property type="match status" value="1"/>
</dbReference>
<dbReference type="InterPro" id="IPR050736">
    <property type="entry name" value="Sensor_HK_Regulatory"/>
</dbReference>
<dbReference type="PROSITE" id="PS50112">
    <property type="entry name" value="PAS"/>
    <property type="match status" value="1"/>
</dbReference>
<dbReference type="InterPro" id="IPR003594">
    <property type="entry name" value="HATPase_dom"/>
</dbReference>
<feature type="domain" description="Histidine kinase" evidence="7">
    <location>
        <begin position="327"/>
        <end position="543"/>
    </location>
</feature>
<dbReference type="SUPFAM" id="SSF55785">
    <property type="entry name" value="PYP-like sensor domain (PAS domain)"/>
    <property type="match status" value="1"/>
</dbReference>
<gene>
    <name evidence="9" type="ORF">BTO16_10165</name>
</gene>
<dbReference type="PRINTS" id="PR00344">
    <property type="entry name" value="BCTRLSENSOR"/>
</dbReference>
<dbReference type="InterPro" id="IPR036890">
    <property type="entry name" value="HATPase_C_sf"/>
</dbReference>
<dbReference type="InterPro" id="IPR000014">
    <property type="entry name" value="PAS"/>
</dbReference>
<proteinExistence type="predicted"/>
<evidence type="ECO:0000313" key="10">
    <source>
        <dbReference type="Proteomes" id="UP000239068"/>
    </source>
</evidence>
<dbReference type="AlphaFoldDB" id="A0A2S7WF72"/>
<keyword evidence="3" id="KW-0597">Phosphoprotein</keyword>
<dbReference type="Pfam" id="PF02518">
    <property type="entry name" value="HATPase_c"/>
    <property type="match status" value="1"/>
</dbReference>
<dbReference type="InterPro" id="IPR003661">
    <property type="entry name" value="HisK_dim/P_dom"/>
</dbReference>
<evidence type="ECO:0000256" key="1">
    <source>
        <dbReference type="ARBA" id="ARBA00000085"/>
    </source>
</evidence>
<dbReference type="PANTHER" id="PTHR43711:SF26">
    <property type="entry name" value="SENSOR HISTIDINE KINASE RCSC"/>
    <property type="match status" value="1"/>
</dbReference>
<dbReference type="CDD" id="cd00130">
    <property type="entry name" value="PAS"/>
    <property type="match status" value="1"/>
</dbReference>
<evidence type="ECO:0000256" key="3">
    <source>
        <dbReference type="ARBA" id="ARBA00022553"/>
    </source>
</evidence>
<dbReference type="EC" id="2.7.13.3" evidence="2"/>
<accession>A0A2S7WF72</accession>
<dbReference type="CDD" id="cd00082">
    <property type="entry name" value="HisKA"/>
    <property type="match status" value="1"/>
</dbReference>
<evidence type="ECO:0000256" key="5">
    <source>
        <dbReference type="ARBA" id="ARBA00022777"/>
    </source>
</evidence>
<dbReference type="Gene3D" id="3.30.450.20">
    <property type="entry name" value="PAS domain"/>
    <property type="match status" value="1"/>
</dbReference>
<sequence length="545" mass="61459">MPNLQDIDLFKSIFQSSLEGILVLDLNGVISKANPAAEKLFGYKTGELLNQKVECLILDKFKRNNAAQINQYLLKPISLHIGENFNLWGLKKEGSKFPLEISLNPTKIEGKLFVIAFVKDTTAQKKTAKKLKVSQAQLKKYSEELEGKVITRTNELTTTVQKLVASNLSLEDQIHETKEAEKRAISSKYLSSAIAKNFPNGFIIVFNSNFEMLLLEGEAIIKLGLDKMAFEDVNVEDIPIFSEKQKSKLKQDILKTIAGEHLRFQITHKNLYFSVNTIPLLGENTIISSALFVYTDITVQKKIERDDKNALKEEQDLNELKSRFVSMASHEFRTPLSAIQTSAILIGRQNEPGKEQKREKYVAQIKKNVKQLVVILNDFLSLSKLEEGKVTANKELFDFVALSKTLIEEVSMTKKTGKNIIFSSPKKPISLNLDSKLVRHIFLNLLSNAIKYSPKNTEINIKIKESADFVSLQVQDNGIGVPKEEQDKLFERFFRAKNAQNIQGTGLGLNIVKQYVELMDGTIAFTSDTNKGTTFLVKLPKPIKK</sequence>
<evidence type="ECO:0000256" key="4">
    <source>
        <dbReference type="ARBA" id="ARBA00022679"/>
    </source>
</evidence>
<name>A0A2S7WF72_9FLAO</name>
<dbReference type="Pfam" id="PF13426">
    <property type="entry name" value="PAS_9"/>
    <property type="match status" value="1"/>
</dbReference>
<dbReference type="Proteomes" id="UP000239068">
    <property type="component" value="Unassembled WGS sequence"/>
</dbReference>
<evidence type="ECO:0000256" key="2">
    <source>
        <dbReference type="ARBA" id="ARBA00012438"/>
    </source>
</evidence>
<keyword evidence="4" id="KW-0808">Transferase</keyword>
<dbReference type="Gene3D" id="1.10.287.130">
    <property type="match status" value="1"/>
</dbReference>
<comment type="caution">
    <text evidence="9">The sequence shown here is derived from an EMBL/GenBank/DDBJ whole genome shotgun (WGS) entry which is preliminary data.</text>
</comment>
<evidence type="ECO:0000259" key="7">
    <source>
        <dbReference type="PROSITE" id="PS50109"/>
    </source>
</evidence>
<dbReference type="CDD" id="cd00075">
    <property type="entry name" value="HATPase"/>
    <property type="match status" value="1"/>
</dbReference>
<reference evidence="9 10" key="1">
    <citation type="submission" date="2016-12" db="EMBL/GenBank/DDBJ databases">
        <title>Trade-off between light-utilization and light-protection in marine flavobacteria.</title>
        <authorList>
            <person name="Kumagai Y."/>
            <person name="Yoshizawa S."/>
            <person name="Kogure K."/>
            <person name="Iwasaki W."/>
        </authorList>
    </citation>
    <scope>NUCLEOTIDE SEQUENCE [LARGE SCALE GENOMIC DNA]</scope>
    <source>
        <strain evidence="9 10">ATCC 43844</strain>
    </source>
</reference>
<dbReference type="Pfam" id="PF00512">
    <property type="entry name" value="HisKA"/>
    <property type="match status" value="1"/>
</dbReference>
<dbReference type="InterPro" id="IPR035965">
    <property type="entry name" value="PAS-like_dom_sf"/>
</dbReference>
<feature type="domain" description="PAS" evidence="8">
    <location>
        <begin position="6"/>
        <end position="80"/>
    </location>
</feature>
<evidence type="ECO:0000259" key="8">
    <source>
        <dbReference type="PROSITE" id="PS50112"/>
    </source>
</evidence>
<dbReference type="InterPro" id="IPR004358">
    <property type="entry name" value="Sig_transdc_His_kin-like_C"/>
</dbReference>
<dbReference type="Gene3D" id="3.30.565.10">
    <property type="entry name" value="Histidine kinase-like ATPase, C-terminal domain"/>
    <property type="match status" value="1"/>
</dbReference>
<dbReference type="InterPro" id="IPR036097">
    <property type="entry name" value="HisK_dim/P_sf"/>
</dbReference>
<keyword evidence="6" id="KW-0902">Two-component regulatory system</keyword>
<evidence type="ECO:0000313" key="9">
    <source>
        <dbReference type="EMBL" id="PQJ76278.1"/>
    </source>
</evidence>
<dbReference type="PANTHER" id="PTHR43711">
    <property type="entry name" value="TWO-COMPONENT HISTIDINE KINASE"/>
    <property type="match status" value="1"/>
</dbReference>
<dbReference type="OrthoDB" id="9808408at2"/>
<dbReference type="RefSeq" id="WP_105021590.1">
    <property type="nucleotide sequence ID" value="NZ_MSCM01000002.1"/>
</dbReference>
<organism evidence="9 10">
    <name type="scientific">Polaribacter glomeratus</name>
    <dbReference type="NCBI Taxonomy" id="102"/>
    <lineage>
        <taxon>Bacteria</taxon>
        <taxon>Pseudomonadati</taxon>
        <taxon>Bacteroidota</taxon>
        <taxon>Flavobacteriia</taxon>
        <taxon>Flavobacteriales</taxon>
        <taxon>Flavobacteriaceae</taxon>
    </lineage>
</organism>
<dbReference type="InterPro" id="IPR005467">
    <property type="entry name" value="His_kinase_dom"/>
</dbReference>
<dbReference type="EMBL" id="MSCM01000002">
    <property type="protein sequence ID" value="PQJ76278.1"/>
    <property type="molecule type" value="Genomic_DNA"/>
</dbReference>
<evidence type="ECO:0000256" key="6">
    <source>
        <dbReference type="ARBA" id="ARBA00023012"/>
    </source>
</evidence>